<feature type="region of interest" description="Disordered" evidence="1">
    <location>
        <begin position="333"/>
        <end position="373"/>
    </location>
</feature>
<evidence type="ECO:0000313" key="2">
    <source>
        <dbReference type="EMBL" id="GJJ72678.1"/>
    </source>
</evidence>
<feature type="compositionally biased region" description="Low complexity" evidence="1">
    <location>
        <begin position="926"/>
        <end position="935"/>
    </location>
</feature>
<feature type="region of interest" description="Disordered" evidence="1">
    <location>
        <begin position="1069"/>
        <end position="1088"/>
    </location>
</feature>
<name>A0A9P3HAA5_9FUNG</name>
<dbReference type="AlphaFoldDB" id="A0A9P3HAA5"/>
<feature type="compositionally biased region" description="Low complexity" evidence="1">
    <location>
        <begin position="333"/>
        <end position="349"/>
    </location>
</feature>
<comment type="caution">
    <text evidence="2">The sequence shown here is derived from an EMBL/GenBank/DDBJ whole genome shotgun (WGS) entry which is preliminary data.</text>
</comment>
<feature type="compositionally biased region" description="Low complexity" evidence="1">
    <location>
        <begin position="195"/>
        <end position="220"/>
    </location>
</feature>
<sequence length="1277" mass="138309">MTATRLCDNMILDTTTEDPTYTAPAGTTATRDGKSEAVLSSFTSSTTAATTGGKLIEECPFLLLPNARSLSLNTSTFPLCQTSRQCHHDTRWGKSVVGDTGGNSSSCSDEGENRAIVDGRPTGESVAVDTFGAQAQAPGLSSARCGRGQEGEEVVCCTSIEGCAAARVIAATAASCSLESLPPLAQLPTDAVLAPSSSSFSSSSSSPSLQSPSPSSAPPSTAAINIEPTVAAAAAAATSTTSVTEHQLQEHPIAFEGDLLSRPPAPSRLSLTLSPPPMAHPTLSHSSSSPSTMCPSSPNCSPSALPSSSSSSSSLSSTFSAWSSFSSARSRSTSCSTSSDASPSPFLESLPPPSLIETHPAPTDPSTVNTASPSIHCADIKTLVLQEHRTSDSKLKGPSVDTETGISRLGVFPDSCPYICPKEHTQDSQNAFEHPHIIYPHAQYSDASSSSSSSSSSSFSTPPSALPPWTPNTDSELYTQNPWDSYQERCDVFDENEDDAASDERPGLFSQESDDSDPELKRARDQHPPMSFKRRKVSVDELEILGEDNGERSPSSRPSSGRTASSAGAVERQSRPASWPARKRRSLLPDYSRSVDHADQDQDQQPEQQPEQQQQPSCTPDLANNLDTSSLSLLSATSALVSAGADLSLDLDSQVPVASVPSPSAESSCRQVPVFSVSLLDDLSPPPSLLPIRSSKTTTAAISTSCKRSFEEAIELTRPLGNDPALDHSGWFESNKRRKVHHFPMRWTSTLSPSPYVKLMSMRDFWDVMKSRIDLSWLDLWAVFNANSQSTAFDWCQWRKNSICSGDRPADQDLSSSISTSDQALPDTSVVATLRACPKQPKGFGSVSEFRTQKIVMQYPSAGLLLKGLWEEEEKSRRERQMIPDGVHKPMRSKILTRKPLPRIGALRISSRSLLRESDTPFQQLTSSSSSTSESVYATPSAPAQHDCDSPSPEPSQAEYDEVVRRKNGVTTAVPAHALSEGYDLGDYKPWKDGTVLPHQGSIPRLNQLRQSTLMEPWPLEETQAKDECTRMLHRMREQLNVVINLQIHLRSLVRSSAFGAISAADSDATAASDSTGKKECMAGPTTSGFSLPSSSQMSFLLSIRHPGQVSIDLLRALYGPGFLQTNAFRSIEQLLWGPHLHVHRERLPSPKAEYHPRYTSHDGGEYCRQGTAEYGYQSHQGEQVYNNSNHHHYHHQEDHGYDHGYQHEHKHEHAMEAPLDSNYSSQSSLKETTTTTTTIVNSTMSKEKISMVAEGHDHQTQEDAILQLEVGYGNRF</sequence>
<evidence type="ECO:0000313" key="3">
    <source>
        <dbReference type="Proteomes" id="UP000827284"/>
    </source>
</evidence>
<accession>A0A9P3HAA5</accession>
<feature type="compositionally biased region" description="Low complexity" evidence="1">
    <location>
        <begin position="281"/>
        <end position="308"/>
    </location>
</feature>
<reference evidence="2" key="1">
    <citation type="submission" date="2021-11" db="EMBL/GenBank/DDBJ databases">
        <authorList>
            <person name="Herlambang A."/>
            <person name="Guo Y."/>
            <person name="Takashima Y."/>
            <person name="Nishizawa T."/>
        </authorList>
    </citation>
    <scope>NUCLEOTIDE SEQUENCE</scope>
    <source>
        <strain evidence="2">E1425</strain>
    </source>
</reference>
<gene>
    <name evidence="2" type="ORF">EMPS_05036</name>
</gene>
<organism evidence="2 3">
    <name type="scientific">Entomortierella parvispora</name>
    <dbReference type="NCBI Taxonomy" id="205924"/>
    <lineage>
        <taxon>Eukaryota</taxon>
        <taxon>Fungi</taxon>
        <taxon>Fungi incertae sedis</taxon>
        <taxon>Mucoromycota</taxon>
        <taxon>Mortierellomycotina</taxon>
        <taxon>Mortierellomycetes</taxon>
        <taxon>Mortierellales</taxon>
        <taxon>Mortierellaceae</taxon>
        <taxon>Entomortierella</taxon>
    </lineage>
</organism>
<keyword evidence="3" id="KW-1185">Reference proteome</keyword>
<protein>
    <submittedName>
        <fullName evidence="2">Uncharacterized protein</fullName>
    </submittedName>
</protein>
<feature type="region of interest" description="Disordered" evidence="1">
    <location>
        <begin position="97"/>
        <end position="120"/>
    </location>
</feature>
<feature type="compositionally biased region" description="Polar residues" evidence="1">
    <location>
        <begin position="364"/>
        <end position="373"/>
    </location>
</feature>
<evidence type="ECO:0000256" key="1">
    <source>
        <dbReference type="SAM" id="MobiDB-lite"/>
    </source>
</evidence>
<reference evidence="2" key="2">
    <citation type="journal article" date="2022" name="Microbiol. Resour. Announc.">
        <title>Whole-Genome Sequence of Entomortierella parvispora E1425, a Mucoromycotan Fungus Associated with Burkholderiaceae-Related Endosymbiotic Bacteria.</title>
        <authorList>
            <person name="Herlambang A."/>
            <person name="Guo Y."/>
            <person name="Takashima Y."/>
            <person name="Narisawa K."/>
            <person name="Ohta H."/>
            <person name="Nishizawa T."/>
        </authorList>
    </citation>
    <scope>NUCLEOTIDE SEQUENCE</scope>
    <source>
        <strain evidence="2">E1425</strain>
    </source>
</reference>
<feature type="compositionally biased region" description="Polar residues" evidence="1">
    <location>
        <begin position="471"/>
        <end position="484"/>
    </location>
</feature>
<dbReference type="Proteomes" id="UP000827284">
    <property type="component" value="Unassembled WGS sequence"/>
</dbReference>
<feature type="compositionally biased region" description="Low complexity" evidence="1">
    <location>
        <begin position="448"/>
        <end position="460"/>
    </location>
</feature>
<feature type="region of interest" description="Disordered" evidence="1">
    <location>
        <begin position="194"/>
        <end position="222"/>
    </location>
</feature>
<feature type="region of interest" description="Disordered" evidence="1">
    <location>
        <begin position="444"/>
        <end position="626"/>
    </location>
</feature>
<dbReference type="OrthoDB" id="2398776at2759"/>
<feature type="compositionally biased region" description="Basic and acidic residues" evidence="1">
    <location>
        <begin position="518"/>
        <end position="527"/>
    </location>
</feature>
<feature type="region of interest" description="Disordered" evidence="1">
    <location>
        <begin position="388"/>
        <end position="407"/>
    </location>
</feature>
<proteinExistence type="predicted"/>
<feature type="region of interest" description="Disordered" evidence="1">
    <location>
        <begin position="917"/>
        <end position="960"/>
    </location>
</feature>
<feature type="compositionally biased region" description="Low complexity" evidence="1">
    <location>
        <begin position="552"/>
        <end position="569"/>
    </location>
</feature>
<dbReference type="EMBL" id="BQFW01000007">
    <property type="protein sequence ID" value="GJJ72678.1"/>
    <property type="molecule type" value="Genomic_DNA"/>
</dbReference>
<feature type="region of interest" description="Disordered" evidence="1">
    <location>
        <begin position="257"/>
        <end position="308"/>
    </location>
</feature>
<feature type="compositionally biased region" description="Low complexity" evidence="1">
    <location>
        <begin position="603"/>
        <end position="626"/>
    </location>
</feature>